<name>A0A379C2G9_9FIRM</name>
<dbReference type="GO" id="GO:0019171">
    <property type="term" value="F:(3R)-hydroxyacyl-[acyl-carrier-protein] dehydratase activity"/>
    <property type="evidence" value="ECO:0007669"/>
    <property type="project" value="TreeGrafter"/>
</dbReference>
<dbReference type="InterPro" id="IPR002539">
    <property type="entry name" value="MaoC-like_dom"/>
</dbReference>
<dbReference type="Pfam" id="PF01575">
    <property type="entry name" value="MaoC_dehydratas"/>
    <property type="match status" value="1"/>
</dbReference>
<dbReference type="InterPro" id="IPR050965">
    <property type="entry name" value="UPF0336/Enoyl-CoA_hydratase"/>
</dbReference>
<dbReference type="PANTHER" id="PTHR43437:SF3">
    <property type="entry name" value="HYDROXYACYL-THIOESTER DEHYDRATASE TYPE 2, MITOCHONDRIAL"/>
    <property type="match status" value="1"/>
</dbReference>
<keyword evidence="1 3" id="KW-0456">Lyase</keyword>
<dbReference type="PANTHER" id="PTHR43437">
    <property type="entry name" value="HYDROXYACYL-THIOESTER DEHYDRATASE TYPE 2, MITOCHONDRIAL-RELATED"/>
    <property type="match status" value="1"/>
</dbReference>
<evidence type="ECO:0000313" key="3">
    <source>
        <dbReference type="EMBL" id="SUB56460.1"/>
    </source>
</evidence>
<proteinExistence type="predicted"/>
<dbReference type="OrthoDB" id="9801625at2"/>
<dbReference type="CDD" id="cd03449">
    <property type="entry name" value="R_hydratase"/>
    <property type="match status" value="1"/>
</dbReference>
<dbReference type="InterPro" id="IPR029069">
    <property type="entry name" value="HotDog_dom_sf"/>
</dbReference>
<dbReference type="SUPFAM" id="SSF54637">
    <property type="entry name" value="Thioesterase/thiol ester dehydrase-isomerase"/>
    <property type="match status" value="1"/>
</dbReference>
<dbReference type="RefSeq" id="WP_019034637.1">
    <property type="nucleotide sequence ID" value="NZ_CAMUOS010000007.1"/>
</dbReference>
<evidence type="ECO:0000259" key="2">
    <source>
        <dbReference type="Pfam" id="PF01575"/>
    </source>
</evidence>
<protein>
    <submittedName>
        <fullName evidence="3">(R)-specific enoyl-CoA hydratase</fullName>
        <ecNumber evidence="3">4.2.1.119</ecNumber>
    </submittedName>
</protein>
<evidence type="ECO:0000313" key="4">
    <source>
        <dbReference type="Proteomes" id="UP000255517"/>
    </source>
</evidence>
<dbReference type="Proteomes" id="UP000255517">
    <property type="component" value="Unassembled WGS sequence"/>
</dbReference>
<sequence>MKGKTMDQIKIGDSASFTKTITESDVYTYAGITGDLNPAHINEVEAEKGIFKTRVAHGMLTAGLVSAVLGMQLPGPGTIYLGQELKFTKPVYFGDTITAKVEATEIIKEKILKLKTTCTNQKGEVVLEGVASVMPPRA</sequence>
<reference evidence="3 4" key="1">
    <citation type="submission" date="2018-06" db="EMBL/GenBank/DDBJ databases">
        <authorList>
            <consortium name="Pathogen Informatics"/>
            <person name="Doyle S."/>
        </authorList>
    </citation>
    <scope>NUCLEOTIDE SEQUENCE [LARGE SCALE GENOMIC DNA]</scope>
    <source>
        <strain evidence="3 4">NCTC13149</strain>
    </source>
</reference>
<dbReference type="EMBL" id="UGSZ01000001">
    <property type="protein sequence ID" value="SUB56460.1"/>
    <property type="molecule type" value="Genomic_DNA"/>
</dbReference>
<dbReference type="AlphaFoldDB" id="A0A379C2G9"/>
<accession>A0A379C2G9</accession>
<organism evidence="3 4">
    <name type="scientific">Peptoniphilus lacrimalis</name>
    <dbReference type="NCBI Taxonomy" id="33031"/>
    <lineage>
        <taxon>Bacteria</taxon>
        <taxon>Bacillati</taxon>
        <taxon>Bacillota</taxon>
        <taxon>Tissierellia</taxon>
        <taxon>Tissierellales</taxon>
        <taxon>Peptoniphilaceae</taxon>
        <taxon>Peptoniphilus</taxon>
    </lineage>
</organism>
<gene>
    <name evidence="3" type="primary">phaJ</name>
    <name evidence="3" type="ORF">NCTC13149_00231</name>
</gene>
<evidence type="ECO:0000256" key="1">
    <source>
        <dbReference type="ARBA" id="ARBA00023239"/>
    </source>
</evidence>
<dbReference type="EC" id="4.2.1.119" evidence="3"/>
<dbReference type="Gene3D" id="3.10.129.10">
    <property type="entry name" value="Hotdog Thioesterase"/>
    <property type="match status" value="1"/>
</dbReference>
<dbReference type="STRING" id="1122949.GCA_000378725_00800"/>
<dbReference type="GO" id="GO:0018812">
    <property type="term" value="F:3-hydroxyacyl-CoA dehydratase activity"/>
    <property type="evidence" value="ECO:0007669"/>
    <property type="project" value="UniProtKB-EC"/>
</dbReference>
<dbReference type="FunFam" id="3.10.129.10:FF:000042">
    <property type="entry name" value="MaoC domain protein dehydratase"/>
    <property type="match status" value="1"/>
</dbReference>
<feature type="domain" description="MaoC-like" evidence="2">
    <location>
        <begin position="18"/>
        <end position="110"/>
    </location>
</feature>
<dbReference type="GO" id="GO:0006633">
    <property type="term" value="P:fatty acid biosynthetic process"/>
    <property type="evidence" value="ECO:0007669"/>
    <property type="project" value="TreeGrafter"/>
</dbReference>